<proteinExistence type="predicted"/>
<comment type="caution">
    <text evidence="1">The sequence shown here is derived from an EMBL/GenBank/DDBJ whole genome shotgun (WGS) entry which is preliminary data.</text>
</comment>
<protein>
    <submittedName>
        <fullName evidence="1">Uncharacterized protein</fullName>
    </submittedName>
</protein>
<dbReference type="Proteomes" id="UP000276133">
    <property type="component" value="Unassembled WGS sequence"/>
</dbReference>
<reference evidence="1 2" key="1">
    <citation type="journal article" date="2018" name="Sci. Rep.">
        <title>Genomic signatures of local adaptation to the degree of environmental predictability in rotifers.</title>
        <authorList>
            <person name="Franch-Gras L."/>
            <person name="Hahn C."/>
            <person name="Garcia-Roger E.M."/>
            <person name="Carmona M.J."/>
            <person name="Serra M."/>
            <person name="Gomez A."/>
        </authorList>
    </citation>
    <scope>NUCLEOTIDE SEQUENCE [LARGE SCALE GENOMIC DNA]</scope>
    <source>
        <strain evidence="1">HYR1</strain>
    </source>
</reference>
<gene>
    <name evidence="1" type="ORF">BpHYR1_022266</name>
</gene>
<sequence>MNLSGSCNKLGYDFFHILMRTVGVVSPSDDNRQLVALLVRFYDIFSGQLRTCIGVGRLKWLVYVGHLVSGAVDFIGGHMNKFLYAMQPAAFQQIVRA</sequence>
<keyword evidence="2" id="KW-1185">Reference proteome</keyword>
<accession>A0A3M7RF93</accession>
<organism evidence="1 2">
    <name type="scientific">Brachionus plicatilis</name>
    <name type="common">Marine rotifer</name>
    <name type="synonym">Brachionus muelleri</name>
    <dbReference type="NCBI Taxonomy" id="10195"/>
    <lineage>
        <taxon>Eukaryota</taxon>
        <taxon>Metazoa</taxon>
        <taxon>Spiralia</taxon>
        <taxon>Gnathifera</taxon>
        <taxon>Rotifera</taxon>
        <taxon>Eurotatoria</taxon>
        <taxon>Monogononta</taxon>
        <taxon>Pseudotrocha</taxon>
        <taxon>Ploima</taxon>
        <taxon>Brachionidae</taxon>
        <taxon>Brachionus</taxon>
    </lineage>
</organism>
<evidence type="ECO:0000313" key="2">
    <source>
        <dbReference type="Proteomes" id="UP000276133"/>
    </source>
</evidence>
<dbReference type="EMBL" id="REGN01003556">
    <property type="protein sequence ID" value="RNA21945.1"/>
    <property type="molecule type" value="Genomic_DNA"/>
</dbReference>
<name>A0A3M7RF93_BRAPC</name>
<dbReference type="AlphaFoldDB" id="A0A3M7RF93"/>
<evidence type="ECO:0000313" key="1">
    <source>
        <dbReference type="EMBL" id="RNA21945.1"/>
    </source>
</evidence>